<accession>A0A9X2A845</accession>
<dbReference type="AlphaFoldDB" id="A0A9X2A845"/>
<feature type="transmembrane region" description="Helical" evidence="1">
    <location>
        <begin position="172"/>
        <end position="191"/>
    </location>
</feature>
<evidence type="ECO:0000313" key="2">
    <source>
        <dbReference type="EMBL" id="MCG9972107.1"/>
    </source>
</evidence>
<gene>
    <name evidence="2" type="ORF">LU635_10710</name>
</gene>
<evidence type="ECO:0000256" key="1">
    <source>
        <dbReference type="SAM" id="Phobius"/>
    </source>
</evidence>
<feature type="transmembrane region" description="Helical" evidence="1">
    <location>
        <begin position="81"/>
        <end position="100"/>
    </location>
</feature>
<feature type="transmembrane region" description="Helical" evidence="1">
    <location>
        <begin position="12"/>
        <end position="28"/>
    </location>
</feature>
<dbReference type="EMBL" id="JAJSON010000023">
    <property type="protein sequence ID" value="MCG9972107.1"/>
    <property type="molecule type" value="Genomic_DNA"/>
</dbReference>
<feature type="transmembrane region" description="Helical" evidence="1">
    <location>
        <begin position="140"/>
        <end position="160"/>
    </location>
</feature>
<sequence length="241" mass="29018">MIEFFQETKLFIHFIFELLAAVAGTLYWKKSPYIAPELKLFIFYLFYIVLVEFYAFIPIYAWVNDYEVLGFYKDSVFRRNVWIGNFNQIIYALCFSQLFIRNLSNARIRRNLNLILIILIIGSIIRFITSGEFFYSADLYVRTLLTFFVLVCIGYFYFELLKSDRVLHFHRGIKFFISVGLILWSLCVLPLDIYDDFFSLENPYFMKVDTVVMRYANVFLYSMYIVGFYVDYRNKCIRERL</sequence>
<keyword evidence="1" id="KW-0472">Membrane</keyword>
<dbReference type="RefSeq" id="WP_240099032.1">
    <property type="nucleotide sequence ID" value="NZ_JAJSON010000023.1"/>
</dbReference>
<dbReference type="Proteomes" id="UP001139344">
    <property type="component" value="Unassembled WGS sequence"/>
</dbReference>
<feature type="transmembrane region" description="Helical" evidence="1">
    <location>
        <begin position="112"/>
        <end position="128"/>
    </location>
</feature>
<reference evidence="2" key="1">
    <citation type="submission" date="2021-12" db="EMBL/GenBank/DDBJ databases">
        <title>Description of Gramella crocea sp. nov., a new bacterium isolated from activated sludge.</title>
        <authorList>
            <person name="Zhang X."/>
        </authorList>
    </citation>
    <scope>NUCLEOTIDE SEQUENCE</scope>
    <source>
        <strain evidence="2">YB25</strain>
    </source>
</reference>
<feature type="transmembrane region" description="Helical" evidence="1">
    <location>
        <begin position="40"/>
        <end position="61"/>
    </location>
</feature>
<keyword evidence="1" id="KW-0812">Transmembrane</keyword>
<organism evidence="2 3">
    <name type="scientific">Christiangramia crocea</name>
    <dbReference type="NCBI Taxonomy" id="2904124"/>
    <lineage>
        <taxon>Bacteria</taxon>
        <taxon>Pseudomonadati</taxon>
        <taxon>Bacteroidota</taxon>
        <taxon>Flavobacteriia</taxon>
        <taxon>Flavobacteriales</taxon>
        <taxon>Flavobacteriaceae</taxon>
        <taxon>Christiangramia</taxon>
    </lineage>
</organism>
<protein>
    <submittedName>
        <fullName evidence="2">Uncharacterized protein</fullName>
    </submittedName>
</protein>
<feature type="transmembrane region" description="Helical" evidence="1">
    <location>
        <begin position="211"/>
        <end position="230"/>
    </location>
</feature>
<name>A0A9X2A845_9FLAO</name>
<proteinExistence type="predicted"/>
<comment type="caution">
    <text evidence="2">The sequence shown here is derived from an EMBL/GenBank/DDBJ whole genome shotgun (WGS) entry which is preliminary data.</text>
</comment>
<keyword evidence="3" id="KW-1185">Reference proteome</keyword>
<keyword evidence="1" id="KW-1133">Transmembrane helix</keyword>
<evidence type="ECO:0000313" key="3">
    <source>
        <dbReference type="Proteomes" id="UP001139344"/>
    </source>
</evidence>